<dbReference type="RefSeq" id="WP_174990587.1">
    <property type="nucleotide sequence ID" value="NZ_CABPSQ010000014.1"/>
</dbReference>
<organism evidence="1 2">
    <name type="scientific">Pandoraea captiosa</name>
    <dbReference type="NCBI Taxonomy" id="2508302"/>
    <lineage>
        <taxon>Bacteria</taxon>
        <taxon>Pseudomonadati</taxon>
        <taxon>Pseudomonadota</taxon>
        <taxon>Betaproteobacteria</taxon>
        <taxon>Burkholderiales</taxon>
        <taxon>Burkholderiaceae</taxon>
        <taxon>Pandoraea</taxon>
    </lineage>
</organism>
<sequence length="76" mass="8538">MPQNPLEKNESEQLEVVLSGIDNQIRHYMDSVRARNFWLKVLSEMPAETVAQALSIALSGGQYQAVPRCNCCCKRA</sequence>
<dbReference type="Proteomes" id="UP000414136">
    <property type="component" value="Unassembled WGS sequence"/>
</dbReference>
<dbReference type="EMBL" id="CABPSQ010000014">
    <property type="protein sequence ID" value="VVE74756.1"/>
    <property type="molecule type" value="Genomic_DNA"/>
</dbReference>
<evidence type="ECO:0000313" key="1">
    <source>
        <dbReference type="EMBL" id="VVE74756.1"/>
    </source>
</evidence>
<proteinExistence type="predicted"/>
<name>A0A5E5ANW0_9BURK</name>
<dbReference type="AlphaFoldDB" id="A0A5E5ANW0"/>
<protein>
    <submittedName>
        <fullName evidence="1">Uncharacterized protein</fullName>
    </submittedName>
</protein>
<evidence type="ECO:0000313" key="2">
    <source>
        <dbReference type="Proteomes" id="UP000414136"/>
    </source>
</evidence>
<gene>
    <name evidence="1" type="ORF">PCA31118_04836</name>
</gene>
<keyword evidence="2" id="KW-1185">Reference proteome</keyword>
<reference evidence="1 2" key="1">
    <citation type="submission" date="2019-08" db="EMBL/GenBank/DDBJ databases">
        <authorList>
            <person name="Peeters C."/>
        </authorList>
    </citation>
    <scope>NUCLEOTIDE SEQUENCE [LARGE SCALE GENOMIC DNA]</scope>
    <source>
        <strain evidence="1 2">LMG 31118</strain>
    </source>
</reference>
<accession>A0A5E5ANW0</accession>